<dbReference type="STRING" id="1440762.Y882_14635"/>
<name>A0A0G9GZQ7_9GAMM</name>
<comment type="caution">
    <text evidence="1">The sequence shown here is derived from an EMBL/GenBank/DDBJ whole genome shotgun (WGS) entry which is preliminary data.</text>
</comment>
<dbReference type="AlphaFoldDB" id="A0A0G9GZQ7"/>
<evidence type="ECO:0000313" key="2">
    <source>
        <dbReference type="Proteomes" id="UP000035481"/>
    </source>
</evidence>
<evidence type="ECO:0008006" key="3">
    <source>
        <dbReference type="Google" id="ProtNLM"/>
    </source>
</evidence>
<dbReference type="OrthoDB" id="8564939at2"/>
<dbReference type="InterPro" id="IPR029063">
    <property type="entry name" value="SAM-dependent_MTases_sf"/>
</dbReference>
<reference evidence="1 2" key="1">
    <citation type="journal article" date="2015" name="Antonie Van Leeuwenhoek">
        <title>A phylogenomic and molecular marker based taxonomic framework for the order Xanthomonadales: proposal to transfer the families Algiphilaceae and Solimonadaceae to the order Nevskiales ord. nov. and to create a new family within the order Xanthomonadales, the family Rhodanobacteraceae fam. nov., containing the genus Rhodanobacter and its closest relatives.</title>
        <authorList>
            <person name="Naushad S."/>
            <person name="Adeolu M."/>
            <person name="Wong S."/>
            <person name="Sohail M."/>
            <person name="Schellhorn H.E."/>
            <person name="Gupta R.S."/>
        </authorList>
    </citation>
    <scope>NUCLEOTIDE SEQUENCE [LARGE SCALE GENOMIC DNA]</scope>
    <source>
        <strain evidence="1 2">DSM 16301</strain>
    </source>
</reference>
<dbReference type="Gene3D" id="3.40.50.150">
    <property type="entry name" value="Vaccinia Virus protein VP39"/>
    <property type="match status" value="1"/>
</dbReference>
<evidence type="ECO:0000313" key="1">
    <source>
        <dbReference type="EMBL" id="KLD62696.1"/>
    </source>
</evidence>
<dbReference type="PATRIC" id="fig|1440762.4.peg.2650"/>
<dbReference type="Pfam" id="PF13489">
    <property type="entry name" value="Methyltransf_23"/>
    <property type="match status" value="1"/>
</dbReference>
<accession>A0A0G9GZQ7</accession>
<sequence length="246" mass="27892">MNIEQDRDAYVSGFTYYDDNILLLKATLEQILRRTKEMKELRLLSLGVGHRYVVKGLLDALGDRLARYLIVEGSTEIIELFNQELMPPPQVELVHSYFEDFNTDERFDVIEMGFILEHVVDPGVVLSRFRQFLAPGGRMMIAVPNAYSMHRLIGHQAGLMDNLHSLSDADRALGHRRYFDPAQLEALIGEHGLQVVDRAGLMFKPFTTGQLTALNLDTRIRDAMNEIGFALPDICNGIFVEARPCP</sequence>
<protein>
    <recommendedName>
        <fullName evidence="3">Methyltransferase type 12</fullName>
    </recommendedName>
</protein>
<dbReference type="SUPFAM" id="SSF53335">
    <property type="entry name" value="S-adenosyl-L-methionine-dependent methyltransferases"/>
    <property type="match status" value="1"/>
</dbReference>
<dbReference type="Proteomes" id="UP000035481">
    <property type="component" value="Unassembled WGS sequence"/>
</dbReference>
<dbReference type="RefSeq" id="WP_046972624.1">
    <property type="nucleotide sequence ID" value="NZ_JPLA01000042.1"/>
</dbReference>
<dbReference type="CDD" id="cd02440">
    <property type="entry name" value="AdoMet_MTases"/>
    <property type="match status" value="1"/>
</dbReference>
<gene>
    <name evidence="1" type="ORF">Y882_14635</name>
</gene>
<organism evidence="1 2">
    <name type="scientific">Dyella japonica DSM 16301</name>
    <dbReference type="NCBI Taxonomy" id="1440762"/>
    <lineage>
        <taxon>Bacteria</taxon>
        <taxon>Pseudomonadati</taxon>
        <taxon>Pseudomonadota</taxon>
        <taxon>Gammaproteobacteria</taxon>
        <taxon>Lysobacterales</taxon>
        <taxon>Rhodanobacteraceae</taxon>
        <taxon>Dyella</taxon>
    </lineage>
</organism>
<proteinExistence type="predicted"/>
<dbReference type="EMBL" id="JPLA01000042">
    <property type="protein sequence ID" value="KLD62696.1"/>
    <property type="molecule type" value="Genomic_DNA"/>
</dbReference>